<evidence type="ECO:0000313" key="2">
    <source>
        <dbReference type="Proteomes" id="UP000272412"/>
    </source>
</evidence>
<gene>
    <name evidence="1" type="ORF">EGK74_01680</name>
</gene>
<reference evidence="1 2" key="1">
    <citation type="submission" date="2018-11" db="EMBL/GenBank/DDBJ databases">
        <title>Neisseria weixii sp. nov. isolated from the rectal contents of plateau pika (Ochotona cruzoniae).</title>
        <authorList>
            <person name="Zhang G."/>
        </authorList>
    </citation>
    <scope>NUCLEOTIDE SEQUENCE [LARGE SCALE GENOMIC DNA]</scope>
    <source>
        <strain evidence="1 2">10009</strain>
    </source>
</reference>
<proteinExistence type="predicted"/>
<protein>
    <submittedName>
        <fullName evidence="1">Uncharacterized protein</fullName>
    </submittedName>
</protein>
<evidence type="ECO:0000313" key="1">
    <source>
        <dbReference type="EMBL" id="RPD90485.1"/>
    </source>
</evidence>
<comment type="caution">
    <text evidence="1">The sequence shown here is derived from an EMBL/GenBank/DDBJ whole genome shotgun (WGS) entry which is preliminary data.</text>
</comment>
<dbReference type="RefSeq" id="WP_123803666.1">
    <property type="nucleotide sequence ID" value="NZ_RPFL01000002.1"/>
</dbReference>
<dbReference type="EMBL" id="RPFL01000002">
    <property type="protein sequence ID" value="RPD90485.1"/>
    <property type="molecule type" value="Genomic_DNA"/>
</dbReference>
<keyword evidence="2" id="KW-1185">Reference proteome</keyword>
<dbReference type="AlphaFoldDB" id="A0A3N4N559"/>
<sequence length="121" mass="13568">MILRSVLLNHNPSFDGKAAINVCYGEAADKVIKYVTDKSLKAALKAKQDGGDVNGFVNDSAWFFAMIKSCEQFPAETMPFARRITEQHVCKIRQGLSYADFFEEAQMEHSLEQTVNDLFGL</sequence>
<name>A0A3N4N559_9NEIS</name>
<organism evidence="1 2">
    <name type="scientific">Neisseria weixii</name>
    <dbReference type="NCBI Taxonomy" id="1853276"/>
    <lineage>
        <taxon>Bacteria</taxon>
        <taxon>Pseudomonadati</taxon>
        <taxon>Pseudomonadota</taxon>
        <taxon>Betaproteobacteria</taxon>
        <taxon>Neisseriales</taxon>
        <taxon>Neisseriaceae</taxon>
        <taxon>Neisseria</taxon>
    </lineage>
</organism>
<dbReference type="Proteomes" id="UP000272412">
    <property type="component" value="Unassembled WGS sequence"/>
</dbReference>
<accession>A0A3N4N559</accession>